<dbReference type="InterPro" id="IPR046519">
    <property type="entry name" value="X-Tfes_XVIPCD"/>
</dbReference>
<accession>A0ABT0MLL1</accession>
<dbReference type="Proteomes" id="UP001431217">
    <property type="component" value="Unassembled WGS sequence"/>
</dbReference>
<evidence type="ECO:0000313" key="3">
    <source>
        <dbReference type="Proteomes" id="UP001431217"/>
    </source>
</evidence>
<dbReference type="RefSeq" id="WP_249474428.1">
    <property type="nucleotide sequence ID" value="NZ_JAMBEP010000002.1"/>
</dbReference>
<dbReference type="EMBL" id="JAMBEP010000002">
    <property type="protein sequence ID" value="MCL1635110.1"/>
    <property type="molecule type" value="Genomic_DNA"/>
</dbReference>
<dbReference type="Pfam" id="PF20410">
    <property type="entry name" value="X-Tfes_XVIPCD"/>
    <property type="match status" value="1"/>
</dbReference>
<evidence type="ECO:0000259" key="1">
    <source>
        <dbReference type="Pfam" id="PF20410"/>
    </source>
</evidence>
<organism evidence="2 3">
    <name type="scientific">Luteimonas galliterrae</name>
    <dbReference type="NCBI Taxonomy" id="2940486"/>
    <lineage>
        <taxon>Bacteria</taxon>
        <taxon>Pseudomonadati</taxon>
        <taxon>Pseudomonadota</taxon>
        <taxon>Gammaproteobacteria</taxon>
        <taxon>Lysobacterales</taxon>
        <taxon>Lysobacteraceae</taxon>
        <taxon>Luteimonas</taxon>
    </lineage>
</organism>
<reference evidence="2 3" key="1">
    <citation type="submission" date="2022-05" db="EMBL/GenBank/DDBJ databases">
        <title>Luteimonas sp. SX5, whole genome shotgun sequencing project.</title>
        <authorList>
            <person name="Zhao G."/>
            <person name="Shen L."/>
        </authorList>
    </citation>
    <scope>NUCLEOTIDE SEQUENCE [LARGE SCALE GENOMIC DNA]</scope>
    <source>
        <strain evidence="2 3">SX5</strain>
    </source>
</reference>
<protein>
    <submittedName>
        <fullName evidence="2">Peptidoglycan-binding protein</fullName>
    </submittedName>
</protein>
<feature type="domain" description="X-Tfes XVIPCD" evidence="1">
    <location>
        <begin position="454"/>
        <end position="551"/>
    </location>
</feature>
<comment type="caution">
    <text evidence="2">The sequence shown here is derived from an EMBL/GenBank/DDBJ whole genome shotgun (WGS) entry which is preliminary data.</text>
</comment>
<name>A0ABT0MLL1_9GAMM</name>
<gene>
    <name evidence="2" type="ORF">M2650_10790</name>
</gene>
<dbReference type="SUPFAM" id="SSF53955">
    <property type="entry name" value="Lysozyme-like"/>
    <property type="match status" value="1"/>
</dbReference>
<dbReference type="InterPro" id="IPR023346">
    <property type="entry name" value="Lysozyme-like_dom_sf"/>
</dbReference>
<evidence type="ECO:0000313" key="2">
    <source>
        <dbReference type="EMBL" id="MCL1635110.1"/>
    </source>
</evidence>
<sequence length="573" mass="63926">MSRDYTKAEVLNIVEDQARAHGIPSADFLRFAFIETGGRFDEQASRGPNGAKGLFQFVPSTARQYGIDGREFDPVANTEAAARLYLENRRSLARSHEMTGRPYLSEREQPDGLDMYLAHQQGAAGYRSIQNAIEGGQFSRRDTRANMLNNVSAKDFEMITGKDYRAFVRMSDQDMSRAFVGYWAAKFDRIRIPEKGIEPSLEARPVREEKPRYEEEGIALRAAYDLTMKHDRVRYGFGKKAIGAGRIDCSGWAVEMINTSYSEVNAKAGKVVYAESDRFSLGMDAAASIVRKSVQMSGILIEGRQIDMGVLREGMVIGEDNGNKVWDKGRYKGIDHIVFVLRDPGSGELMISQSRSGEGVELVPAEDYLAYKQKRGAKLYASDPLFEARPLLKSDRDLSPYLQTRDVSRRADEVMHAISHELDEMLPMAGRLVGNGGVARYVSTEHKRAPWLSEPEHPDYQLYSQFYDKLKQLGKNELGYSSEAAYVNAAASLAVSARSNGLTRIDHIIMSTDGKGIFAVQGRMDDPANNWLQVDKAQAAGQSVQISTAQMDLVVQERGVEPALANEIRVVRR</sequence>
<dbReference type="Gene3D" id="1.10.530.10">
    <property type="match status" value="1"/>
</dbReference>
<proteinExistence type="predicted"/>
<keyword evidence="3" id="KW-1185">Reference proteome</keyword>